<accession>A0A3G3JXR8</accession>
<sequence length="164" mass="18174">MLFIVYFTVGILYSTAFFVTEKKLCFFERIAALMAVLSVNSFVSTLLMTNWHLVIVPDGTINGLVRIVNMQVIEPITIVWFVDGFHVTRKSVGLLGYFLAVGTITLTAWILGLENVIRMSGALGWVGLVAKEALLPIVAFAAVRTMRFLMRKDGLTRGPVTSRS</sequence>
<keyword evidence="1" id="KW-1133">Transmembrane helix</keyword>
<dbReference type="AlphaFoldDB" id="A0A3G3JXR8"/>
<dbReference type="Proteomes" id="UP000269097">
    <property type="component" value="Chromosome"/>
</dbReference>
<dbReference type="RefSeq" id="WP_123041117.1">
    <property type="nucleotide sequence ID" value="NZ_CP033433.1"/>
</dbReference>
<evidence type="ECO:0000313" key="2">
    <source>
        <dbReference type="EMBL" id="AYQ73035.1"/>
    </source>
</evidence>
<evidence type="ECO:0000256" key="1">
    <source>
        <dbReference type="SAM" id="Phobius"/>
    </source>
</evidence>
<feature type="transmembrane region" description="Helical" evidence="1">
    <location>
        <begin position="30"/>
        <end position="51"/>
    </location>
</feature>
<keyword evidence="1" id="KW-0472">Membrane</keyword>
<dbReference type="EMBL" id="CP033433">
    <property type="protein sequence ID" value="AYQ73035.1"/>
    <property type="molecule type" value="Genomic_DNA"/>
</dbReference>
<gene>
    <name evidence="2" type="ORF">EAV92_10945</name>
</gene>
<organism evidence="2 3">
    <name type="scientific">Cohnella candidum</name>
    <dbReference type="NCBI Taxonomy" id="2674991"/>
    <lineage>
        <taxon>Bacteria</taxon>
        <taxon>Bacillati</taxon>
        <taxon>Bacillota</taxon>
        <taxon>Bacilli</taxon>
        <taxon>Bacillales</taxon>
        <taxon>Paenibacillaceae</taxon>
        <taxon>Cohnella</taxon>
    </lineage>
</organism>
<evidence type="ECO:0000313" key="3">
    <source>
        <dbReference type="Proteomes" id="UP000269097"/>
    </source>
</evidence>
<feature type="transmembrane region" description="Helical" evidence="1">
    <location>
        <begin position="123"/>
        <end position="143"/>
    </location>
</feature>
<protein>
    <submittedName>
        <fullName evidence="2">Uncharacterized protein</fullName>
    </submittedName>
</protein>
<dbReference type="KEGG" id="coh:EAV92_10945"/>
<keyword evidence="1" id="KW-0812">Transmembrane</keyword>
<feature type="transmembrane region" description="Helical" evidence="1">
    <location>
        <begin position="94"/>
        <end position="111"/>
    </location>
</feature>
<reference evidence="2 3" key="1">
    <citation type="submission" date="2018-10" db="EMBL/GenBank/DDBJ databases">
        <title>Genome Sequence of Cohnella sp.</title>
        <authorList>
            <person name="Srinivasan S."/>
            <person name="Kim M.K."/>
        </authorList>
    </citation>
    <scope>NUCLEOTIDE SEQUENCE [LARGE SCALE GENOMIC DNA]</scope>
    <source>
        <strain evidence="2 3">18JY8-7</strain>
    </source>
</reference>
<name>A0A3G3JXR8_9BACL</name>
<proteinExistence type="predicted"/>
<keyword evidence="3" id="KW-1185">Reference proteome</keyword>